<dbReference type="PROSITE" id="PS51164">
    <property type="entry name" value="CBM1_2"/>
    <property type="match status" value="1"/>
</dbReference>
<feature type="compositionally biased region" description="Low complexity" evidence="11">
    <location>
        <begin position="258"/>
        <end position="280"/>
    </location>
</feature>
<dbReference type="GO" id="GO:0008810">
    <property type="term" value="F:cellulase activity"/>
    <property type="evidence" value="ECO:0007669"/>
    <property type="project" value="UniProtKB-UniRule"/>
</dbReference>
<dbReference type="GO" id="GO:0046872">
    <property type="term" value="F:metal ion binding"/>
    <property type="evidence" value="ECO:0007669"/>
    <property type="project" value="UniProtKB-KW"/>
</dbReference>
<organism evidence="14 15">
    <name type="scientific">Amniculicola lignicola CBS 123094</name>
    <dbReference type="NCBI Taxonomy" id="1392246"/>
    <lineage>
        <taxon>Eukaryota</taxon>
        <taxon>Fungi</taxon>
        <taxon>Dikarya</taxon>
        <taxon>Ascomycota</taxon>
        <taxon>Pezizomycotina</taxon>
        <taxon>Dothideomycetes</taxon>
        <taxon>Pleosporomycetidae</taxon>
        <taxon>Pleosporales</taxon>
        <taxon>Amniculicolaceae</taxon>
        <taxon>Amniculicola</taxon>
    </lineage>
</organism>
<dbReference type="EMBL" id="ML977578">
    <property type="protein sequence ID" value="KAF2002228.1"/>
    <property type="molecule type" value="Genomic_DNA"/>
</dbReference>
<evidence type="ECO:0000313" key="14">
    <source>
        <dbReference type="EMBL" id="KAF2002228.1"/>
    </source>
</evidence>
<comment type="cofactor">
    <cofactor evidence="1">
        <name>Cu(2+)</name>
        <dbReference type="ChEBI" id="CHEBI:29036"/>
    </cofactor>
</comment>
<keyword evidence="9 10" id="KW-1015">Disulfide bond</keyword>
<keyword evidence="5 12" id="KW-0732">Signal</keyword>
<keyword evidence="8" id="KW-0503">Monooxygenase</keyword>
<dbReference type="InterPro" id="IPR049892">
    <property type="entry name" value="AA9"/>
</dbReference>
<comment type="domain">
    <text evidence="10">Has a modular structure: an endo-beta-1,4-glucanase catalytic module at the N-terminus, a linker rich in serines and threonines, and a C-terminal carbohydrate-binding module (CBM).</text>
</comment>
<evidence type="ECO:0000259" key="13">
    <source>
        <dbReference type="PROSITE" id="PS51164"/>
    </source>
</evidence>
<dbReference type="PROSITE" id="PS00562">
    <property type="entry name" value="CBM1_1"/>
    <property type="match status" value="1"/>
</dbReference>
<sequence>MKLYTALAAASSLLATVSAHGGVGTYTIGSTVYQGWSPYNSASGQKSIQRQYSTFDPLLTADLSKAVIRCNNPGVTGTGLSATVAAGATIKTHWVQWTHRPASVMVYMAKCPAGGCNSWDGAGKAWFKIAQTGLVSGTQNSGKWAGDTILDTLDWTITVPKDLVAGEYLIRHELLAVHQANNPQFYPECAQLIVTGSGTSSPPASFLVSFPGAYSASEPGIAFNIDSEAAKVATTYPIPGPAVWDGSSSGPTNPDPVPTTTTLSTAVTPPATSATPVPSSTPVTPPCEVAKYAQCGGKNYSGCKVCASGSTCKANGDFYSQCL</sequence>
<dbReference type="Gene3D" id="2.70.50.70">
    <property type="match status" value="1"/>
</dbReference>
<feature type="signal peptide" evidence="12">
    <location>
        <begin position="1"/>
        <end position="19"/>
    </location>
</feature>
<evidence type="ECO:0000256" key="1">
    <source>
        <dbReference type="ARBA" id="ARBA00001973"/>
    </source>
</evidence>
<protein>
    <recommendedName>
        <fullName evidence="10">AA9 family lytic polysaccharide monooxygenase</fullName>
        <ecNumber evidence="10">1.14.99.56</ecNumber>
    </recommendedName>
    <alternativeName>
        <fullName evidence="10">Endo-beta-1,4-glucanase</fullName>
    </alternativeName>
    <alternativeName>
        <fullName evidence="10">Glycosyl hydrolase 61 family protein</fullName>
    </alternativeName>
</protein>
<dbReference type="EC" id="1.14.99.56" evidence="10"/>
<evidence type="ECO:0000256" key="2">
    <source>
        <dbReference type="ARBA" id="ARBA00004613"/>
    </source>
</evidence>
<comment type="subcellular location">
    <subcellularLocation>
        <location evidence="2 10">Secreted</location>
    </subcellularLocation>
</comment>
<dbReference type="GO" id="GO:0005576">
    <property type="term" value="C:extracellular region"/>
    <property type="evidence" value="ECO:0007669"/>
    <property type="project" value="UniProtKB-SubCell"/>
</dbReference>
<feature type="domain" description="CBM1" evidence="13">
    <location>
        <begin position="287"/>
        <end position="323"/>
    </location>
</feature>
<reference evidence="14" key="1">
    <citation type="journal article" date="2020" name="Stud. Mycol.">
        <title>101 Dothideomycetes genomes: a test case for predicting lifestyles and emergence of pathogens.</title>
        <authorList>
            <person name="Haridas S."/>
            <person name="Albert R."/>
            <person name="Binder M."/>
            <person name="Bloem J."/>
            <person name="Labutti K."/>
            <person name="Salamov A."/>
            <person name="Andreopoulos B."/>
            <person name="Baker S."/>
            <person name="Barry K."/>
            <person name="Bills G."/>
            <person name="Bluhm B."/>
            <person name="Cannon C."/>
            <person name="Castanera R."/>
            <person name="Culley D."/>
            <person name="Daum C."/>
            <person name="Ezra D."/>
            <person name="Gonzalez J."/>
            <person name="Henrissat B."/>
            <person name="Kuo A."/>
            <person name="Liang C."/>
            <person name="Lipzen A."/>
            <person name="Lutzoni F."/>
            <person name="Magnuson J."/>
            <person name="Mondo S."/>
            <person name="Nolan M."/>
            <person name="Ohm R."/>
            <person name="Pangilinan J."/>
            <person name="Park H.-J."/>
            <person name="Ramirez L."/>
            <person name="Alfaro M."/>
            <person name="Sun H."/>
            <person name="Tritt A."/>
            <person name="Yoshinaga Y."/>
            <person name="Zwiers L.-H."/>
            <person name="Turgeon B."/>
            <person name="Goodwin S."/>
            <person name="Spatafora J."/>
            <person name="Crous P."/>
            <person name="Grigoriev I."/>
        </authorList>
    </citation>
    <scope>NUCLEOTIDE SEQUENCE</scope>
    <source>
        <strain evidence="14">CBS 123094</strain>
    </source>
</reference>
<keyword evidence="3 10" id="KW-0964">Secreted</keyword>
<feature type="chain" id="PRO_5025457838" description="AA9 family lytic polysaccharide monooxygenase" evidence="12">
    <location>
        <begin position="20"/>
        <end position="323"/>
    </location>
</feature>
<evidence type="ECO:0000313" key="15">
    <source>
        <dbReference type="Proteomes" id="UP000799779"/>
    </source>
</evidence>
<evidence type="ECO:0000256" key="8">
    <source>
        <dbReference type="ARBA" id="ARBA00023033"/>
    </source>
</evidence>
<dbReference type="Pfam" id="PF00734">
    <property type="entry name" value="CBM_1"/>
    <property type="match status" value="1"/>
</dbReference>
<dbReference type="GO" id="GO:0030248">
    <property type="term" value="F:cellulose binding"/>
    <property type="evidence" value="ECO:0007669"/>
    <property type="project" value="UniProtKB-UniRule"/>
</dbReference>
<dbReference type="AlphaFoldDB" id="A0A6A5WMJ5"/>
<dbReference type="PANTHER" id="PTHR33353">
    <property type="entry name" value="PUTATIVE (AFU_ORTHOLOGUE AFUA_1G12560)-RELATED"/>
    <property type="match status" value="1"/>
</dbReference>
<dbReference type="Pfam" id="PF03443">
    <property type="entry name" value="AA9"/>
    <property type="match status" value="1"/>
</dbReference>
<gene>
    <name evidence="14" type="ORF">P154DRAFT_533150</name>
</gene>
<evidence type="ECO:0000256" key="7">
    <source>
        <dbReference type="ARBA" id="ARBA00023008"/>
    </source>
</evidence>
<comment type="catalytic activity">
    <reaction evidence="10">
        <text>[(1-&gt;4)-beta-D-glucosyl]n+m + reduced acceptor + O2 = 4-dehydro-beta-D-glucosyl-[(1-&gt;4)-beta-D-glucosyl]n-1 + [(1-&gt;4)-beta-D-glucosyl]m + acceptor + H2O.</text>
        <dbReference type="EC" id="1.14.99.56"/>
    </reaction>
</comment>
<dbReference type="InterPro" id="IPR005103">
    <property type="entry name" value="AA9_LPMO"/>
</dbReference>
<evidence type="ECO:0000256" key="5">
    <source>
        <dbReference type="ARBA" id="ARBA00022729"/>
    </source>
</evidence>
<evidence type="ECO:0000256" key="9">
    <source>
        <dbReference type="ARBA" id="ARBA00023157"/>
    </source>
</evidence>
<keyword evidence="10" id="KW-0624">Polysaccharide degradation</keyword>
<dbReference type="InterPro" id="IPR000254">
    <property type="entry name" value="CBD"/>
</dbReference>
<evidence type="ECO:0000256" key="4">
    <source>
        <dbReference type="ARBA" id="ARBA00022723"/>
    </source>
</evidence>
<evidence type="ECO:0000256" key="10">
    <source>
        <dbReference type="RuleBase" id="RU368122"/>
    </source>
</evidence>
<dbReference type="PANTHER" id="PTHR33353:SF19">
    <property type="entry name" value="GLYCOSYLHYDROLASE FAMILY 61-8 PROTEIN"/>
    <property type="match status" value="1"/>
</dbReference>
<keyword evidence="10" id="KW-0136">Cellulose degradation</keyword>
<keyword evidence="10" id="KW-0119">Carbohydrate metabolism</keyword>
<evidence type="ECO:0000256" key="11">
    <source>
        <dbReference type="SAM" id="MobiDB-lite"/>
    </source>
</evidence>
<dbReference type="GO" id="GO:0030245">
    <property type="term" value="P:cellulose catabolic process"/>
    <property type="evidence" value="ECO:0007669"/>
    <property type="project" value="UniProtKB-UniRule"/>
</dbReference>
<keyword evidence="7" id="KW-0186">Copper</keyword>
<dbReference type="InterPro" id="IPR035971">
    <property type="entry name" value="CBD_sf"/>
</dbReference>
<keyword evidence="4" id="KW-0479">Metal-binding</keyword>
<evidence type="ECO:0000256" key="3">
    <source>
        <dbReference type="ARBA" id="ARBA00022525"/>
    </source>
</evidence>
<dbReference type="OrthoDB" id="4849160at2759"/>
<comment type="function">
    <text evidence="10">Lytic polysaccharide monooxygenase (LMPO) that depolymerizes crystalline and amorphous polysaccharides via the oxidation of scissile alpha- or beta-(1-4)-glycosidic bonds, yielding C1 and/or C4 oxidation products. Catalysis by LPMOs requires the reduction of the active-site copper from Cu(II) to Cu(I) by a reducing agent and H(2)O(2) or O(2) as a cosubstrate.</text>
</comment>
<accession>A0A6A5WMJ5</accession>
<proteinExistence type="predicted"/>
<keyword evidence="15" id="KW-1185">Reference proteome</keyword>
<evidence type="ECO:0000256" key="12">
    <source>
        <dbReference type="SAM" id="SignalP"/>
    </source>
</evidence>
<dbReference type="GO" id="GO:0004497">
    <property type="term" value="F:monooxygenase activity"/>
    <property type="evidence" value="ECO:0007669"/>
    <property type="project" value="UniProtKB-KW"/>
</dbReference>
<feature type="region of interest" description="Disordered" evidence="11">
    <location>
        <begin position="243"/>
        <end position="280"/>
    </location>
</feature>
<evidence type="ECO:0000256" key="6">
    <source>
        <dbReference type="ARBA" id="ARBA00023002"/>
    </source>
</evidence>
<name>A0A6A5WMJ5_9PLEO</name>
<dbReference type="SMART" id="SM00236">
    <property type="entry name" value="fCBD"/>
    <property type="match status" value="1"/>
</dbReference>
<keyword evidence="6" id="KW-0560">Oxidoreductase</keyword>
<dbReference type="SUPFAM" id="SSF57180">
    <property type="entry name" value="Cellulose-binding domain"/>
    <property type="match status" value="1"/>
</dbReference>
<dbReference type="Proteomes" id="UP000799779">
    <property type="component" value="Unassembled WGS sequence"/>
</dbReference>
<dbReference type="CDD" id="cd21175">
    <property type="entry name" value="LPMO_AA9"/>
    <property type="match status" value="1"/>
</dbReference>